<dbReference type="AlphaFoldDB" id="N9W6W1"/>
<dbReference type="HOGENOM" id="CLU_2449429_0_0_9"/>
<dbReference type="PATRIC" id="fig|999411.4.peg.3206"/>
<name>N9W6W1_9CLOT</name>
<organism evidence="1 2">
    <name type="scientific">Clostridium thermobutyricum</name>
    <dbReference type="NCBI Taxonomy" id="29372"/>
    <lineage>
        <taxon>Bacteria</taxon>
        <taxon>Bacillati</taxon>
        <taxon>Bacillota</taxon>
        <taxon>Clostridia</taxon>
        <taxon>Eubacteriales</taxon>
        <taxon>Clostridiaceae</taxon>
        <taxon>Clostridium</taxon>
    </lineage>
</organism>
<sequence length="92" mass="10737">MARVTKSFSLDDKFDKDIIKKLDEVPNRSDYIKNLIAEDLKTKKDVFSTKEKNAIKKIVLGILENYDLQDKVTKEVIVDKDEKKKAMEDMGW</sequence>
<dbReference type="RefSeq" id="WP_002599733.1">
    <property type="nucleotide sequence ID" value="NZ_KB850960.1"/>
</dbReference>
<evidence type="ECO:0000313" key="1">
    <source>
        <dbReference type="EMBL" id="ENY98735.1"/>
    </source>
</evidence>
<evidence type="ECO:0000313" key="2">
    <source>
        <dbReference type="Proteomes" id="UP000013097"/>
    </source>
</evidence>
<dbReference type="Proteomes" id="UP000013097">
    <property type="component" value="Unassembled WGS sequence"/>
</dbReference>
<reference evidence="1 2" key="1">
    <citation type="submission" date="2013-01" db="EMBL/GenBank/DDBJ databases">
        <title>The Genome Sequence of Clostridium colicanis 209318.</title>
        <authorList>
            <consortium name="The Broad Institute Genome Sequencing Platform"/>
            <person name="Earl A."/>
            <person name="Ward D."/>
            <person name="Feldgarden M."/>
            <person name="Gevers D."/>
            <person name="Courvalin P."/>
            <person name="Lambert T."/>
            <person name="Walker B."/>
            <person name="Young S.K."/>
            <person name="Zeng Q."/>
            <person name="Gargeya S."/>
            <person name="Fitzgerald M."/>
            <person name="Haas B."/>
            <person name="Abouelleil A."/>
            <person name="Alvarado L."/>
            <person name="Arachchi H.M."/>
            <person name="Berlin A.M."/>
            <person name="Chapman S.B."/>
            <person name="Dewar J."/>
            <person name="Goldberg J."/>
            <person name="Griggs A."/>
            <person name="Gujja S."/>
            <person name="Hansen M."/>
            <person name="Howarth C."/>
            <person name="Imamovic A."/>
            <person name="Larimer J."/>
            <person name="McCowan C."/>
            <person name="Murphy C."/>
            <person name="Neiman D."/>
            <person name="Pearson M."/>
            <person name="Priest M."/>
            <person name="Roberts A."/>
            <person name="Saif S."/>
            <person name="Shea T."/>
            <person name="Sisk P."/>
            <person name="Sykes S."/>
            <person name="Wortman J."/>
            <person name="Nusbaum C."/>
            <person name="Birren B."/>
        </authorList>
    </citation>
    <scope>NUCLEOTIDE SEQUENCE [LARGE SCALE GENOMIC DNA]</scope>
    <source>
        <strain evidence="1 2">209318</strain>
    </source>
</reference>
<comment type="caution">
    <text evidence="1">The sequence shown here is derived from an EMBL/GenBank/DDBJ whole genome shotgun (WGS) entry which is preliminary data.</text>
</comment>
<keyword evidence="2" id="KW-1185">Reference proteome</keyword>
<protein>
    <submittedName>
        <fullName evidence="1">Uncharacterized protein</fullName>
    </submittedName>
</protein>
<accession>N9W6W1</accession>
<dbReference type="EMBL" id="AGYT01000026">
    <property type="protein sequence ID" value="ENY98735.1"/>
    <property type="molecule type" value="Genomic_DNA"/>
</dbReference>
<gene>
    <name evidence="1" type="ORF">HMPREF1092_03293</name>
</gene>
<proteinExistence type="predicted"/>